<dbReference type="Proteomes" id="UP000298663">
    <property type="component" value="Unassembled WGS sequence"/>
</dbReference>
<name>A0A4U5PHE3_STECR</name>
<evidence type="ECO:0000256" key="1">
    <source>
        <dbReference type="SAM" id="MobiDB-lite"/>
    </source>
</evidence>
<feature type="chain" id="PRO_5020963478" evidence="2">
    <location>
        <begin position="21"/>
        <end position="131"/>
    </location>
</feature>
<sequence>MRKTLIFAIVLVGFFSATFAAPATGANSGSTGNKNLPIVDASTTTMSTNITASTSASMSPSPTSTDVPRTADHNSTDEAATKTTPSPSTDVTHQSGRPNLEVLVEEAQADKSAEKAAWNAIASLIFGIYVI</sequence>
<reference evidence="3 4" key="2">
    <citation type="journal article" date="2019" name="G3 (Bethesda)">
        <title>Hybrid Assembly of the Genome of the Entomopathogenic Nematode Steinernema carpocapsae Identifies the X-Chromosome.</title>
        <authorList>
            <person name="Serra L."/>
            <person name="Macchietto M."/>
            <person name="Macias-Munoz A."/>
            <person name="McGill C.J."/>
            <person name="Rodriguez I.M."/>
            <person name="Rodriguez B."/>
            <person name="Murad R."/>
            <person name="Mortazavi A."/>
        </authorList>
    </citation>
    <scope>NUCLEOTIDE SEQUENCE [LARGE SCALE GENOMIC DNA]</scope>
    <source>
        <strain evidence="3 4">ALL</strain>
    </source>
</reference>
<dbReference type="AlphaFoldDB" id="A0A4U5PHE3"/>
<keyword evidence="4" id="KW-1185">Reference proteome</keyword>
<feature type="signal peptide" evidence="2">
    <location>
        <begin position="1"/>
        <end position="20"/>
    </location>
</feature>
<feature type="compositionally biased region" description="Basic and acidic residues" evidence="1">
    <location>
        <begin position="69"/>
        <end position="80"/>
    </location>
</feature>
<protein>
    <submittedName>
        <fullName evidence="3">Uncharacterized protein</fullName>
    </submittedName>
</protein>
<feature type="compositionally biased region" description="Low complexity" evidence="1">
    <location>
        <begin position="47"/>
        <end position="65"/>
    </location>
</feature>
<organism evidence="3 4">
    <name type="scientific">Steinernema carpocapsae</name>
    <name type="common">Entomopathogenic nematode</name>
    <dbReference type="NCBI Taxonomy" id="34508"/>
    <lineage>
        <taxon>Eukaryota</taxon>
        <taxon>Metazoa</taxon>
        <taxon>Ecdysozoa</taxon>
        <taxon>Nematoda</taxon>
        <taxon>Chromadorea</taxon>
        <taxon>Rhabditida</taxon>
        <taxon>Tylenchina</taxon>
        <taxon>Panagrolaimomorpha</taxon>
        <taxon>Strongyloidoidea</taxon>
        <taxon>Steinernematidae</taxon>
        <taxon>Steinernema</taxon>
    </lineage>
</organism>
<evidence type="ECO:0000313" key="3">
    <source>
        <dbReference type="EMBL" id="TKR96047.1"/>
    </source>
</evidence>
<dbReference type="EMBL" id="AZBU02000002">
    <property type="protein sequence ID" value="TKR96047.1"/>
    <property type="molecule type" value="Genomic_DNA"/>
</dbReference>
<feature type="region of interest" description="Disordered" evidence="1">
    <location>
        <begin position="47"/>
        <end position="99"/>
    </location>
</feature>
<reference evidence="3 4" key="1">
    <citation type="journal article" date="2015" name="Genome Biol.">
        <title>Comparative genomics of Steinernema reveals deeply conserved gene regulatory networks.</title>
        <authorList>
            <person name="Dillman A.R."/>
            <person name="Macchietto M."/>
            <person name="Porter C.F."/>
            <person name="Rogers A."/>
            <person name="Williams B."/>
            <person name="Antoshechkin I."/>
            <person name="Lee M.M."/>
            <person name="Goodwin Z."/>
            <person name="Lu X."/>
            <person name="Lewis E.E."/>
            <person name="Goodrich-Blair H."/>
            <person name="Stock S.P."/>
            <person name="Adams B.J."/>
            <person name="Sternberg P.W."/>
            <person name="Mortazavi A."/>
        </authorList>
    </citation>
    <scope>NUCLEOTIDE SEQUENCE [LARGE SCALE GENOMIC DNA]</scope>
    <source>
        <strain evidence="3 4">ALL</strain>
    </source>
</reference>
<evidence type="ECO:0000313" key="4">
    <source>
        <dbReference type="Proteomes" id="UP000298663"/>
    </source>
</evidence>
<evidence type="ECO:0000256" key="2">
    <source>
        <dbReference type="SAM" id="SignalP"/>
    </source>
</evidence>
<feature type="compositionally biased region" description="Polar residues" evidence="1">
    <location>
        <begin position="81"/>
        <end position="97"/>
    </location>
</feature>
<comment type="caution">
    <text evidence="3">The sequence shown here is derived from an EMBL/GenBank/DDBJ whole genome shotgun (WGS) entry which is preliminary data.</text>
</comment>
<keyword evidence="2" id="KW-0732">Signal</keyword>
<gene>
    <name evidence="3" type="ORF">L596_010124</name>
</gene>
<proteinExistence type="predicted"/>
<accession>A0A4U5PHE3</accession>